<dbReference type="GO" id="GO:0003677">
    <property type="term" value="F:DNA binding"/>
    <property type="evidence" value="ECO:0000318"/>
    <property type="project" value="GO_Central"/>
</dbReference>
<dbReference type="HOGENOM" id="CLU_1139492_0_0_1"/>
<dbReference type="EMBL" id="CM001222">
    <property type="protein sequence ID" value="AES76455.2"/>
    <property type="molecule type" value="Genomic_DNA"/>
</dbReference>
<dbReference type="PANTHER" id="PTHR28637:SF13">
    <property type="entry name" value="EXPRESSED PROTEIN"/>
    <property type="match status" value="1"/>
</dbReference>
<dbReference type="PANTHER" id="PTHR28637">
    <property type="entry name" value="DNA REPLICATION FACTOR CDT1"/>
    <property type="match status" value="1"/>
</dbReference>
<dbReference type="GO" id="GO:0070182">
    <property type="term" value="F:DNA polymerase binding"/>
    <property type="evidence" value="ECO:0000318"/>
    <property type="project" value="GO_Central"/>
</dbReference>
<reference evidence="1 3" key="1">
    <citation type="journal article" date="2011" name="Nature">
        <title>The Medicago genome provides insight into the evolution of rhizobial symbioses.</title>
        <authorList>
            <person name="Young N.D."/>
            <person name="Debelle F."/>
            <person name="Oldroyd G.E."/>
            <person name="Geurts R."/>
            <person name="Cannon S.B."/>
            <person name="Udvardi M.K."/>
            <person name="Benedito V.A."/>
            <person name="Mayer K.F."/>
            <person name="Gouzy J."/>
            <person name="Schoof H."/>
            <person name="Van de Peer Y."/>
            <person name="Proost S."/>
            <person name="Cook D.R."/>
            <person name="Meyers B.C."/>
            <person name="Spannagl M."/>
            <person name="Cheung F."/>
            <person name="De Mita S."/>
            <person name="Krishnakumar V."/>
            <person name="Gundlach H."/>
            <person name="Zhou S."/>
            <person name="Mudge J."/>
            <person name="Bharti A.K."/>
            <person name="Murray J.D."/>
            <person name="Naoumkina M.A."/>
            <person name="Rosen B."/>
            <person name="Silverstein K.A."/>
            <person name="Tang H."/>
            <person name="Rombauts S."/>
            <person name="Zhao P.X."/>
            <person name="Zhou P."/>
            <person name="Barbe V."/>
            <person name="Bardou P."/>
            <person name="Bechner M."/>
            <person name="Bellec A."/>
            <person name="Berger A."/>
            <person name="Berges H."/>
            <person name="Bidwell S."/>
            <person name="Bisseling T."/>
            <person name="Choisne N."/>
            <person name="Couloux A."/>
            <person name="Denny R."/>
            <person name="Deshpande S."/>
            <person name="Dai X."/>
            <person name="Doyle J.J."/>
            <person name="Dudez A.M."/>
            <person name="Farmer A.D."/>
            <person name="Fouteau S."/>
            <person name="Franken C."/>
            <person name="Gibelin C."/>
            <person name="Gish J."/>
            <person name="Goldstein S."/>
            <person name="Gonzalez A.J."/>
            <person name="Green P.J."/>
            <person name="Hallab A."/>
            <person name="Hartog M."/>
            <person name="Hua A."/>
            <person name="Humphray S.J."/>
            <person name="Jeong D.H."/>
            <person name="Jing Y."/>
            <person name="Jocker A."/>
            <person name="Kenton S.M."/>
            <person name="Kim D.J."/>
            <person name="Klee K."/>
            <person name="Lai H."/>
            <person name="Lang C."/>
            <person name="Lin S."/>
            <person name="Macmil S.L."/>
            <person name="Magdelenat G."/>
            <person name="Matthews L."/>
            <person name="McCorrison J."/>
            <person name="Monaghan E.L."/>
            <person name="Mun J.H."/>
            <person name="Najar F.Z."/>
            <person name="Nicholson C."/>
            <person name="Noirot C."/>
            <person name="O'Bleness M."/>
            <person name="Paule C.R."/>
            <person name="Poulain J."/>
            <person name="Prion F."/>
            <person name="Qin B."/>
            <person name="Qu C."/>
            <person name="Retzel E.F."/>
            <person name="Riddle C."/>
            <person name="Sallet E."/>
            <person name="Samain S."/>
            <person name="Samson N."/>
            <person name="Sanders I."/>
            <person name="Saurat O."/>
            <person name="Scarpelli C."/>
            <person name="Schiex T."/>
            <person name="Segurens B."/>
            <person name="Severin A.J."/>
            <person name="Sherrier D.J."/>
            <person name="Shi R."/>
            <person name="Sims S."/>
            <person name="Singer S.R."/>
            <person name="Sinharoy S."/>
            <person name="Sterck L."/>
            <person name="Viollet A."/>
            <person name="Wang B.B."/>
            <person name="Wang K."/>
            <person name="Wang M."/>
            <person name="Wang X."/>
            <person name="Warfsmann J."/>
            <person name="Weissenbach J."/>
            <person name="White D.D."/>
            <person name="White J.D."/>
            <person name="Wiley G.B."/>
            <person name="Wincker P."/>
            <person name="Xing Y."/>
            <person name="Yang L."/>
            <person name="Yao Z."/>
            <person name="Ying F."/>
            <person name="Zhai J."/>
            <person name="Zhou L."/>
            <person name="Zuber A."/>
            <person name="Denarie J."/>
            <person name="Dixon R.A."/>
            <person name="May G.D."/>
            <person name="Schwartz D.C."/>
            <person name="Rogers J."/>
            <person name="Quetier F."/>
            <person name="Town C.D."/>
            <person name="Roe B.A."/>
        </authorList>
    </citation>
    <scope>NUCLEOTIDE SEQUENCE [LARGE SCALE GENOMIC DNA]</scope>
    <source>
        <strain evidence="1">A17</strain>
        <strain evidence="2 3">cv. Jemalong A17</strain>
    </source>
</reference>
<evidence type="ECO:0000313" key="2">
    <source>
        <dbReference type="EnsemblPlants" id="AES76455"/>
    </source>
</evidence>
<dbReference type="GO" id="GO:0005634">
    <property type="term" value="C:nucleus"/>
    <property type="evidence" value="ECO:0000318"/>
    <property type="project" value="GO_Central"/>
</dbReference>
<name>G7KL66_MEDTR</name>
<dbReference type="Proteomes" id="UP000002051">
    <property type="component" value="Chromosome 6"/>
</dbReference>
<dbReference type="STRING" id="3880.G7KL66"/>
<reference evidence="1 3" key="2">
    <citation type="journal article" date="2014" name="BMC Genomics">
        <title>An improved genome release (version Mt4.0) for the model legume Medicago truncatula.</title>
        <authorList>
            <person name="Tang H."/>
            <person name="Krishnakumar V."/>
            <person name="Bidwell S."/>
            <person name="Rosen B."/>
            <person name="Chan A."/>
            <person name="Zhou S."/>
            <person name="Gentzbittel L."/>
            <person name="Childs K.L."/>
            <person name="Yandell M."/>
            <person name="Gundlach H."/>
            <person name="Mayer K.F."/>
            <person name="Schwartz D.C."/>
            <person name="Town C.D."/>
        </authorList>
    </citation>
    <scope>GENOME REANNOTATION</scope>
    <source>
        <strain evidence="2 3">cv. Jemalong A17</strain>
    </source>
</reference>
<organism evidence="1 3">
    <name type="scientific">Medicago truncatula</name>
    <name type="common">Barrel medic</name>
    <name type="synonym">Medicago tribuloides</name>
    <dbReference type="NCBI Taxonomy" id="3880"/>
    <lineage>
        <taxon>Eukaryota</taxon>
        <taxon>Viridiplantae</taxon>
        <taxon>Streptophyta</taxon>
        <taxon>Embryophyta</taxon>
        <taxon>Tracheophyta</taxon>
        <taxon>Spermatophyta</taxon>
        <taxon>Magnoliopsida</taxon>
        <taxon>eudicotyledons</taxon>
        <taxon>Gunneridae</taxon>
        <taxon>Pentapetalae</taxon>
        <taxon>rosids</taxon>
        <taxon>fabids</taxon>
        <taxon>Fabales</taxon>
        <taxon>Fabaceae</taxon>
        <taxon>Papilionoideae</taxon>
        <taxon>50 kb inversion clade</taxon>
        <taxon>NPAAA clade</taxon>
        <taxon>Hologalegina</taxon>
        <taxon>IRL clade</taxon>
        <taxon>Trifolieae</taxon>
        <taxon>Medicago</taxon>
    </lineage>
</organism>
<dbReference type="PaxDb" id="3880-AES76455"/>
<dbReference type="GO" id="GO:0000076">
    <property type="term" value="P:DNA replication checkpoint signaling"/>
    <property type="evidence" value="ECO:0000318"/>
    <property type="project" value="GO_Central"/>
</dbReference>
<dbReference type="InterPro" id="IPR045173">
    <property type="entry name" value="Cdt1"/>
</dbReference>
<evidence type="ECO:0000313" key="3">
    <source>
        <dbReference type="Proteomes" id="UP000002051"/>
    </source>
</evidence>
<evidence type="ECO:0000313" key="1">
    <source>
        <dbReference type="EMBL" id="AES76455.2"/>
    </source>
</evidence>
<dbReference type="AlphaFoldDB" id="G7KL66"/>
<gene>
    <name evidence="1" type="ordered locus">MTR_6g078990</name>
</gene>
<dbReference type="GO" id="GO:0030174">
    <property type="term" value="P:regulation of DNA-templated DNA replication initiation"/>
    <property type="evidence" value="ECO:0000318"/>
    <property type="project" value="GO_Central"/>
</dbReference>
<protein>
    <submittedName>
        <fullName evidence="1 2">Uncharacterized protein</fullName>
    </submittedName>
</protein>
<dbReference type="EnsemblPlants" id="AES76455">
    <property type="protein sequence ID" value="AES76455"/>
    <property type="gene ID" value="MTR_6g078990"/>
</dbReference>
<accession>G7KL66</accession>
<accession>A0A0C3VYK7</accession>
<proteinExistence type="predicted"/>
<dbReference type="GO" id="GO:0071163">
    <property type="term" value="P:DNA replication preinitiation complex assembly"/>
    <property type="evidence" value="ECO:0000318"/>
    <property type="project" value="GO_Central"/>
</dbReference>
<dbReference type="GO" id="GO:0000278">
    <property type="term" value="P:mitotic cell cycle"/>
    <property type="evidence" value="ECO:0000318"/>
    <property type="project" value="GO_Central"/>
</dbReference>
<reference evidence="2" key="3">
    <citation type="submission" date="2015-04" db="UniProtKB">
        <authorList>
            <consortium name="EnsemblPlants"/>
        </authorList>
    </citation>
    <scope>IDENTIFICATION</scope>
    <source>
        <strain evidence="2">cv. Jemalong A17</strain>
    </source>
</reference>
<keyword evidence="3" id="KW-1185">Reference proteome</keyword>
<sequence>MKPDLKITLVFDVVEDYSKQSDDLALIRYFNYRLINFFNLHPEGTDIPEATLSELFSQRPYNLIFKDGPVNLSTELSSTSNEIELSLNNLHLSPSFKRHFSQKNVANETEQESDWLDNKESETLERLLLGSDVKLQKMTAQKSGSCFKPAKRVLDFTLTEGSDDLDNRVYMSIPSRGYSENFKSFYSVSPPLEVDENLGHSFQKINVDQHSFNALDNNPSSLVELVNVIDSIFGSVKRTSITKE</sequence>